<dbReference type="Proteomes" id="UP000319801">
    <property type="component" value="Unassembled WGS sequence"/>
</dbReference>
<evidence type="ECO:0000256" key="1">
    <source>
        <dbReference type="SAM" id="MobiDB-lite"/>
    </source>
</evidence>
<dbReference type="EMBL" id="VCAZ01000159">
    <property type="protein sequence ID" value="TTA11859.1"/>
    <property type="molecule type" value="Genomic_DNA"/>
</dbReference>
<organism evidence="2 3">
    <name type="scientific">Bagarius yarrelli</name>
    <name type="common">Goonch</name>
    <name type="synonym">Bagrus yarrelli</name>
    <dbReference type="NCBI Taxonomy" id="175774"/>
    <lineage>
        <taxon>Eukaryota</taxon>
        <taxon>Metazoa</taxon>
        <taxon>Chordata</taxon>
        <taxon>Craniata</taxon>
        <taxon>Vertebrata</taxon>
        <taxon>Euteleostomi</taxon>
        <taxon>Actinopterygii</taxon>
        <taxon>Neopterygii</taxon>
        <taxon>Teleostei</taxon>
        <taxon>Ostariophysi</taxon>
        <taxon>Siluriformes</taxon>
        <taxon>Sisoridae</taxon>
        <taxon>Sisorinae</taxon>
        <taxon>Bagarius</taxon>
    </lineage>
</organism>
<feature type="compositionally biased region" description="Basic and acidic residues" evidence="1">
    <location>
        <begin position="90"/>
        <end position="125"/>
    </location>
</feature>
<name>A0A556V8K8_BAGYA</name>
<evidence type="ECO:0000313" key="2">
    <source>
        <dbReference type="EMBL" id="TTA11859.1"/>
    </source>
</evidence>
<dbReference type="AlphaFoldDB" id="A0A556V8K8"/>
<comment type="caution">
    <text evidence="2">The sequence shown here is derived from an EMBL/GenBank/DDBJ whole genome shotgun (WGS) entry which is preliminary data.</text>
</comment>
<feature type="compositionally biased region" description="Basic and acidic residues" evidence="1">
    <location>
        <begin position="27"/>
        <end position="64"/>
    </location>
</feature>
<keyword evidence="3" id="KW-1185">Reference proteome</keyword>
<reference evidence="2 3" key="1">
    <citation type="journal article" date="2019" name="Genome Biol. Evol.">
        <title>Whole-Genome Sequencing of the Giant Devil Catfish, Bagarius yarrelli.</title>
        <authorList>
            <person name="Jiang W."/>
            <person name="Lv Y."/>
            <person name="Cheng L."/>
            <person name="Yang K."/>
            <person name="Chao B."/>
            <person name="Wang X."/>
            <person name="Li Y."/>
            <person name="Pan X."/>
            <person name="You X."/>
            <person name="Zhang Y."/>
            <person name="Yang J."/>
            <person name="Li J."/>
            <person name="Zhang X."/>
            <person name="Liu S."/>
            <person name="Sun C."/>
            <person name="Yang J."/>
            <person name="Shi Q."/>
        </authorList>
    </citation>
    <scope>NUCLEOTIDE SEQUENCE [LARGE SCALE GENOMIC DNA]</scope>
    <source>
        <strain evidence="2">JWS20170419001</strain>
        <tissue evidence="2">Muscle</tissue>
    </source>
</reference>
<evidence type="ECO:0000313" key="3">
    <source>
        <dbReference type="Proteomes" id="UP000319801"/>
    </source>
</evidence>
<gene>
    <name evidence="2" type="ORF">Baya_14421</name>
</gene>
<feature type="region of interest" description="Disordered" evidence="1">
    <location>
        <begin position="1"/>
        <end position="135"/>
    </location>
</feature>
<sequence>MTMTSATEHRSKAAHSLTRSWMIIEQNTDRTEQNRTEQNRTEQTEQNRTQRTEGQNRNRTERWTEQNAGQNRTLDRTERWTEQNAGQNRTLDRTERWTETEQEQKQKRWTEQNRTERWTENRTEQKQNPQNRTLDRTERWTEHFVSANQIIEMCSSVTELLNVFVSVAASYFNTDTADSVYQRRIESSGKKLSGPWTCS</sequence>
<accession>A0A556V8K8</accession>
<protein>
    <submittedName>
        <fullName evidence="2">Uncharacterized protein</fullName>
    </submittedName>
</protein>
<proteinExistence type="predicted"/>